<keyword evidence="1" id="KW-0812">Transmembrane</keyword>
<reference evidence="2 3" key="1">
    <citation type="submission" date="2018-06" db="EMBL/GenBank/DDBJ databases">
        <title>Comparative genomics reveals the genomic features of Rhizophagus irregularis, R. cerebriforme, R. diaphanum and Gigaspora rosea, and their symbiotic lifestyle signature.</title>
        <authorList>
            <person name="Morin E."/>
            <person name="San Clemente H."/>
            <person name="Chen E.C.H."/>
            <person name="De La Providencia I."/>
            <person name="Hainaut M."/>
            <person name="Kuo A."/>
            <person name="Kohler A."/>
            <person name="Murat C."/>
            <person name="Tang N."/>
            <person name="Roy S."/>
            <person name="Loubradou J."/>
            <person name="Henrissat B."/>
            <person name="Grigoriev I.V."/>
            <person name="Corradi N."/>
            <person name="Roux C."/>
            <person name="Martin F.M."/>
        </authorList>
    </citation>
    <scope>NUCLEOTIDE SEQUENCE [LARGE SCALE GENOMIC DNA]</scope>
    <source>
        <strain evidence="2 3">DAOM 227022</strain>
    </source>
</reference>
<feature type="transmembrane region" description="Helical" evidence="1">
    <location>
        <begin position="54"/>
        <end position="77"/>
    </location>
</feature>
<comment type="caution">
    <text evidence="2">The sequence shown here is derived from an EMBL/GenBank/DDBJ whole genome shotgun (WGS) entry which is preliminary data.</text>
</comment>
<keyword evidence="3" id="KW-1185">Reference proteome</keyword>
<keyword evidence="1" id="KW-1133">Transmembrane helix</keyword>
<accession>A0A397SBE3</accession>
<dbReference type="EMBL" id="QKYT01000627">
    <property type="protein sequence ID" value="RIA82812.1"/>
    <property type="molecule type" value="Genomic_DNA"/>
</dbReference>
<dbReference type="OrthoDB" id="2363955at2759"/>
<dbReference type="AlphaFoldDB" id="A0A397SBE3"/>
<name>A0A397SBE3_9GLOM</name>
<gene>
    <name evidence="2" type="ORF">C1645_834772</name>
</gene>
<evidence type="ECO:0000313" key="2">
    <source>
        <dbReference type="EMBL" id="RIA82812.1"/>
    </source>
</evidence>
<feature type="transmembrane region" description="Helical" evidence="1">
    <location>
        <begin position="12"/>
        <end position="33"/>
    </location>
</feature>
<evidence type="ECO:0000313" key="3">
    <source>
        <dbReference type="Proteomes" id="UP000265703"/>
    </source>
</evidence>
<dbReference type="Proteomes" id="UP000265703">
    <property type="component" value="Unassembled WGS sequence"/>
</dbReference>
<evidence type="ECO:0000256" key="1">
    <source>
        <dbReference type="SAM" id="Phobius"/>
    </source>
</evidence>
<sequence>MKIRKMHSVYSMQFPILHAKLVIIGLWLAFYIENKFSSISIIKSWIELIGVRKFLINFAVPLDGIFLLYSILILKGVRDESSIMMYLVYVGNILQALILYYVTNLFCNQDMSICLKHSTYYDILLWLGKN</sequence>
<keyword evidence="1" id="KW-0472">Membrane</keyword>
<proteinExistence type="predicted"/>
<organism evidence="2 3">
    <name type="scientific">Glomus cerebriforme</name>
    <dbReference type="NCBI Taxonomy" id="658196"/>
    <lineage>
        <taxon>Eukaryota</taxon>
        <taxon>Fungi</taxon>
        <taxon>Fungi incertae sedis</taxon>
        <taxon>Mucoromycota</taxon>
        <taxon>Glomeromycotina</taxon>
        <taxon>Glomeromycetes</taxon>
        <taxon>Glomerales</taxon>
        <taxon>Glomeraceae</taxon>
        <taxon>Glomus</taxon>
    </lineage>
</organism>
<feature type="transmembrane region" description="Helical" evidence="1">
    <location>
        <begin position="83"/>
        <end position="102"/>
    </location>
</feature>
<protein>
    <submittedName>
        <fullName evidence="2">Uncharacterized protein</fullName>
    </submittedName>
</protein>